<reference evidence="5" key="2">
    <citation type="submission" date="2020-05" db="EMBL/GenBank/DDBJ databases">
        <authorList>
            <person name="Kim H.-S."/>
            <person name="Proctor R.H."/>
            <person name="Brown D.W."/>
        </authorList>
    </citation>
    <scope>NUCLEOTIDE SEQUENCE</scope>
    <source>
        <strain evidence="5">NRRL 20472</strain>
    </source>
</reference>
<evidence type="ECO:0000256" key="1">
    <source>
        <dbReference type="ARBA" id="ARBA00006484"/>
    </source>
</evidence>
<accession>A0A8H4U046</accession>
<organism evidence="5 6">
    <name type="scientific">Fusarium sarcochroum</name>
    <dbReference type="NCBI Taxonomy" id="1208366"/>
    <lineage>
        <taxon>Eukaryota</taxon>
        <taxon>Fungi</taxon>
        <taxon>Dikarya</taxon>
        <taxon>Ascomycota</taxon>
        <taxon>Pezizomycotina</taxon>
        <taxon>Sordariomycetes</taxon>
        <taxon>Hypocreomycetidae</taxon>
        <taxon>Hypocreales</taxon>
        <taxon>Nectriaceae</taxon>
        <taxon>Fusarium</taxon>
        <taxon>Fusarium lateritium species complex</taxon>
    </lineage>
</organism>
<keyword evidence="2" id="KW-0521">NADP</keyword>
<dbReference type="GO" id="GO:0006654">
    <property type="term" value="P:phosphatidic acid biosynthetic process"/>
    <property type="evidence" value="ECO:0007669"/>
    <property type="project" value="TreeGrafter"/>
</dbReference>
<dbReference type="GO" id="GO:0005783">
    <property type="term" value="C:endoplasmic reticulum"/>
    <property type="evidence" value="ECO:0007669"/>
    <property type="project" value="TreeGrafter"/>
</dbReference>
<dbReference type="GO" id="GO:0004806">
    <property type="term" value="F:triacylglycerol lipase activity"/>
    <property type="evidence" value="ECO:0007669"/>
    <property type="project" value="TreeGrafter"/>
</dbReference>
<name>A0A8H4U046_9HYPO</name>
<dbReference type="GO" id="GO:0000140">
    <property type="term" value="F:acylglycerone-phosphate reductase (NADP+) activity"/>
    <property type="evidence" value="ECO:0007669"/>
    <property type="project" value="TreeGrafter"/>
</dbReference>
<comment type="caution">
    <text evidence="5">The sequence shown here is derived from an EMBL/GenBank/DDBJ whole genome shotgun (WGS) entry which is preliminary data.</text>
</comment>
<dbReference type="PRINTS" id="PR00081">
    <property type="entry name" value="GDHRDH"/>
</dbReference>
<keyword evidence="6" id="KW-1185">Reference proteome</keyword>
<dbReference type="Pfam" id="PF00106">
    <property type="entry name" value="adh_short"/>
    <property type="match status" value="1"/>
</dbReference>
<dbReference type="EMBL" id="JABEXW010000256">
    <property type="protein sequence ID" value="KAF4967030.1"/>
    <property type="molecule type" value="Genomic_DNA"/>
</dbReference>
<proteinExistence type="inferred from homology"/>
<dbReference type="PRINTS" id="PR00080">
    <property type="entry name" value="SDRFAMILY"/>
</dbReference>
<keyword evidence="3" id="KW-0560">Oxidoreductase</keyword>
<evidence type="ECO:0000256" key="4">
    <source>
        <dbReference type="RuleBase" id="RU000363"/>
    </source>
</evidence>
<evidence type="ECO:0000256" key="2">
    <source>
        <dbReference type="ARBA" id="ARBA00022857"/>
    </source>
</evidence>
<reference evidence="5" key="1">
    <citation type="journal article" date="2020" name="BMC Genomics">
        <title>Correction to: Identification and distribution of gene clusters required for synthesis of sphingolipid metabolism inhibitors in diverse species of the filamentous fungus Fusarium.</title>
        <authorList>
            <person name="Kim H.S."/>
            <person name="Lohmar J.M."/>
            <person name="Busman M."/>
            <person name="Brown D.W."/>
            <person name="Naumann T.A."/>
            <person name="Divon H.H."/>
            <person name="Lysoe E."/>
            <person name="Uhlig S."/>
            <person name="Proctor R.H."/>
        </authorList>
    </citation>
    <scope>NUCLEOTIDE SEQUENCE</scope>
    <source>
        <strain evidence="5">NRRL 20472</strain>
    </source>
</reference>
<comment type="similarity">
    <text evidence="1 4">Belongs to the short-chain dehydrogenases/reductases (SDR) family.</text>
</comment>
<dbReference type="AlphaFoldDB" id="A0A8H4U046"/>
<evidence type="ECO:0000313" key="5">
    <source>
        <dbReference type="EMBL" id="KAF4967030.1"/>
    </source>
</evidence>
<dbReference type="InterPro" id="IPR020904">
    <property type="entry name" value="Sc_DH/Rdtase_CS"/>
</dbReference>
<evidence type="ECO:0008006" key="7">
    <source>
        <dbReference type="Google" id="ProtNLM"/>
    </source>
</evidence>
<dbReference type="GO" id="GO:0005811">
    <property type="term" value="C:lipid droplet"/>
    <property type="evidence" value="ECO:0007669"/>
    <property type="project" value="TreeGrafter"/>
</dbReference>
<dbReference type="InterPro" id="IPR036291">
    <property type="entry name" value="NAD(P)-bd_dom_sf"/>
</dbReference>
<dbReference type="Gene3D" id="3.40.50.720">
    <property type="entry name" value="NAD(P)-binding Rossmann-like Domain"/>
    <property type="match status" value="1"/>
</dbReference>
<dbReference type="PANTHER" id="PTHR44169:SF6">
    <property type="entry name" value="NADPH-DEPENDENT 1-ACYLDIHYDROXYACETONE PHOSPHATE REDUCTASE"/>
    <property type="match status" value="1"/>
</dbReference>
<dbReference type="OrthoDB" id="2102561at2759"/>
<dbReference type="SUPFAM" id="SSF51735">
    <property type="entry name" value="NAD(P)-binding Rossmann-fold domains"/>
    <property type="match status" value="1"/>
</dbReference>
<protein>
    <recommendedName>
        <fullName evidence="7">NADPH-dependent 1-acyldihydroxyacetone phosphate reductase</fullName>
    </recommendedName>
</protein>
<dbReference type="GO" id="GO:0019433">
    <property type="term" value="P:triglyceride catabolic process"/>
    <property type="evidence" value="ECO:0007669"/>
    <property type="project" value="TreeGrafter"/>
</dbReference>
<dbReference type="Proteomes" id="UP000622797">
    <property type="component" value="Unassembled WGS sequence"/>
</dbReference>
<dbReference type="PROSITE" id="PS00061">
    <property type="entry name" value="ADH_SHORT"/>
    <property type="match status" value="1"/>
</dbReference>
<gene>
    <name evidence="5" type="ORF">FSARC_5321</name>
</gene>
<dbReference type="InterPro" id="IPR002347">
    <property type="entry name" value="SDR_fam"/>
</dbReference>
<sequence>MSVSNKPTALITGCSEGGAGHSLALEFAAQGYLVFATARSTKSLVLLQDKGIETLTLDVTRPESIAALKVEISERTGGKLDVLFNNAGMMYEAPAIEADKDQVRNMFNTNVFGLFDMVQTFTPLLLASVAGSTTPPMIINTASIVARVPYAFAAQYNASKAAVASYSDTLRIELAPLGIKVVTLYMGVVATHLTSPDKQLFSPGSLFIDAEEGLRERSRLHVKDGMKPQEFARLVVKELSKNKAALSKGEYIWKGTNAYVVWLLNVIGWRKIFDGISEGGVGLTKEVKHSIFKKGQDSLSKAN</sequence>
<dbReference type="PANTHER" id="PTHR44169">
    <property type="entry name" value="NADPH-DEPENDENT 1-ACYLDIHYDROXYACETONE PHOSPHATE REDUCTASE"/>
    <property type="match status" value="1"/>
</dbReference>
<evidence type="ECO:0000313" key="6">
    <source>
        <dbReference type="Proteomes" id="UP000622797"/>
    </source>
</evidence>
<evidence type="ECO:0000256" key="3">
    <source>
        <dbReference type="ARBA" id="ARBA00023002"/>
    </source>
</evidence>